<feature type="signal peptide" evidence="4">
    <location>
        <begin position="1"/>
        <end position="32"/>
    </location>
</feature>
<dbReference type="InterPro" id="IPR006311">
    <property type="entry name" value="TAT_signal"/>
</dbReference>
<dbReference type="InterPro" id="IPR051262">
    <property type="entry name" value="SMP-30/CGR1_Lactonase"/>
</dbReference>
<feature type="binding site" evidence="3">
    <location>
        <position position="275"/>
    </location>
    <ligand>
        <name>a divalent metal cation</name>
        <dbReference type="ChEBI" id="CHEBI:60240"/>
    </ligand>
</feature>
<evidence type="ECO:0000313" key="6">
    <source>
        <dbReference type="EMBL" id="SDG33773.1"/>
    </source>
</evidence>
<dbReference type="InterPro" id="IPR013658">
    <property type="entry name" value="SGL"/>
</dbReference>
<dbReference type="AlphaFoldDB" id="A0A1G7TEQ4"/>
<dbReference type="GO" id="GO:0016787">
    <property type="term" value="F:hydrolase activity"/>
    <property type="evidence" value="ECO:0007669"/>
    <property type="project" value="UniProtKB-KW"/>
</dbReference>
<reference evidence="6 7" key="1">
    <citation type="submission" date="2016-10" db="EMBL/GenBank/DDBJ databases">
        <authorList>
            <person name="de Groot N.N."/>
        </authorList>
    </citation>
    <scope>NUCLEOTIDE SEQUENCE [LARGE SCALE GENOMIC DNA]</scope>
    <source>
        <strain evidence="6 7">BH539</strain>
    </source>
</reference>
<dbReference type="Proteomes" id="UP000198641">
    <property type="component" value="Unassembled WGS sequence"/>
</dbReference>
<organism evidence="6 7">
    <name type="scientific">Onishia taeanensis</name>
    <dbReference type="NCBI Taxonomy" id="284577"/>
    <lineage>
        <taxon>Bacteria</taxon>
        <taxon>Pseudomonadati</taxon>
        <taxon>Pseudomonadota</taxon>
        <taxon>Gammaproteobacteria</taxon>
        <taxon>Oceanospirillales</taxon>
        <taxon>Halomonadaceae</taxon>
        <taxon>Onishia</taxon>
    </lineage>
</organism>
<dbReference type="GO" id="GO:0046872">
    <property type="term" value="F:metal ion binding"/>
    <property type="evidence" value="ECO:0007669"/>
    <property type="project" value="UniProtKB-KW"/>
</dbReference>
<dbReference type="SUPFAM" id="SSF63829">
    <property type="entry name" value="Calcium-dependent phosphotriesterase"/>
    <property type="match status" value="1"/>
</dbReference>
<feature type="binding site" evidence="3">
    <location>
        <position position="220"/>
    </location>
    <ligand>
        <name>a divalent metal cation</name>
        <dbReference type="ChEBI" id="CHEBI:60240"/>
    </ligand>
</feature>
<evidence type="ECO:0000313" key="7">
    <source>
        <dbReference type="Proteomes" id="UP000198641"/>
    </source>
</evidence>
<sequence length="348" mass="38146">MTRLLGHQLGRRQFLTGSAALGAAMAAPTLMAGGLTDAPPSRYPIEAWQSLDERFDRYKLFNSPLERHWSGGLWLEGPAWNAVGRYAVFSDIPRARQMRWDEATGQVSVLRYEVGHSNGNAFDAQGRLVACEHSPARLVRYEWDGSVSVLADQFNGKRLNAPNDLVTLKNGGIIFTDPGYGAHVDYEGHRRELELDTAVYYWEDGMDQPKVLTTELYKPNGIALGPDGKTLYVTDTAPSHYPDQPATINRFTLADDGQRLEDAHRLVASESEGYDGMTVDTDGNLWVGTSGGEGVDGVSIFAPDGALIGRILLPEVCANVCFVGDDRNRLLMTASQSIYTIYTGARGI</sequence>
<dbReference type="PRINTS" id="PR01790">
    <property type="entry name" value="SMP30FAMILY"/>
</dbReference>
<evidence type="ECO:0000256" key="2">
    <source>
        <dbReference type="PIRSR" id="PIRSR605511-1"/>
    </source>
</evidence>
<keyword evidence="7" id="KW-1185">Reference proteome</keyword>
<dbReference type="PANTHER" id="PTHR47572:SF4">
    <property type="entry name" value="LACTONASE DRP35"/>
    <property type="match status" value="1"/>
</dbReference>
<dbReference type="STRING" id="284577.SAMN05216571_11034"/>
<keyword evidence="1" id="KW-0378">Hydrolase</keyword>
<accession>A0A1G7TEQ4</accession>
<comment type="cofactor">
    <cofactor evidence="3">
        <name>Zn(2+)</name>
        <dbReference type="ChEBI" id="CHEBI:29105"/>
    </cofactor>
    <text evidence="3">Binds 1 divalent metal cation per subunit.</text>
</comment>
<feature type="chain" id="PRO_5011735555" evidence="4">
    <location>
        <begin position="33"/>
        <end position="348"/>
    </location>
</feature>
<dbReference type="RefSeq" id="WP_092526754.1">
    <property type="nucleotide sequence ID" value="NZ_FNCI01000010.1"/>
</dbReference>
<keyword evidence="4" id="KW-0732">Signal</keyword>
<feature type="binding site" evidence="3">
    <location>
        <position position="76"/>
    </location>
    <ligand>
        <name>a divalent metal cation</name>
        <dbReference type="ChEBI" id="CHEBI:60240"/>
    </ligand>
</feature>
<keyword evidence="3" id="KW-0479">Metal-binding</keyword>
<proteinExistence type="predicted"/>
<evidence type="ECO:0000256" key="4">
    <source>
        <dbReference type="SAM" id="SignalP"/>
    </source>
</evidence>
<evidence type="ECO:0000259" key="5">
    <source>
        <dbReference type="Pfam" id="PF08450"/>
    </source>
</evidence>
<name>A0A1G7TEQ4_9GAMM</name>
<dbReference type="InterPro" id="IPR011042">
    <property type="entry name" value="6-blade_b-propeller_TolB-like"/>
</dbReference>
<gene>
    <name evidence="6" type="ORF">SAMN05216571_11034</name>
</gene>
<feature type="active site" description="Proton donor/acceptor" evidence="2">
    <location>
        <position position="275"/>
    </location>
</feature>
<keyword evidence="3" id="KW-0862">Zinc</keyword>
<evidence type="ECO:0000256" key="3">
    <source>
        <dbReference type="PIRSR" id="PIRSR605511-2"/>
    </source>
</evidence>
<feature type="binding site" evidence="3">
    <location>
        <position position="187"/>
    </location>
    <ligand>
        <name>substrate</name>
    </ligand>
</feature>
<feature type="domain" description="SMP-30/Gluconolactonase/LRE-like region" evidence="5">
    <location>
        <begin position="76"/>
        <end position="335"/>
    </location>
</feature>
<dbReference type="Gene3D" id="2.120.10.30">
    <property type="entry name" value="TolB, C-terminal domain"/>
    <property type="match status" value="1"/>
</dbReference>
<dbReference type="EMBL" id="FNCI01000010">
    <property type="protein sequence ID" value="SDG33773.1"/>
    <property type="molecule type" value="Genomic_DNA"/>
</dbReference>
<dbReference type="InterPro" id="IPR005511">
    <property type="entry name" value="SMP-30"/>
</dbReference>
<evidence type="ECO:0000256" key="1">
    <source>
        <dbReference type="ARBA" id="ARBA00022801"/>
    </source>
</evidence>
<feature type="binding site" evidence="3">
    <location>
        <position position="163"/>
    </location>
    <ligand>
        <name>substrate</name>
    </ligand>
</feature>
<dbReference type="OrthoDB" id="241638at2"/>
<dbReference type="PANTHER" id="PTHR47572">
    <property type="entry name" value="LIPOPROTEIN-RELATED"/>
    <property type="match status" value="1"/>
</dbReference>
<protein>
    <submittedName>
        <fullName evidence="6">Gluconolactonase</fullName>
    </submittedName>
</protein>
<dbReference type="Pfam" id="PF08450">
    <property type="entry name" value="SGL"/>
    <property type="match status" value="1"/>
</dbReference>
<dbReference type="PROSITE" id="PS51318">
    <property type="entry name" value="TAT"/>
    <property type="match status" value="1"/>
</dbReference>